<protein>
    <submittedName>
        <fullName evidence="1">Uncharacterized protein</fullName>
    </submittedName>
</protein>
<reference evidence="1 2" key="1">
    <citation type="submission" date="2016-07" db="EMBL/GenBank/DDBJ databases">
        <authorList>
            <person name="Lefevre C.T."/>
        </authorList>
    </citation>
    <scope>NUCLEOTIDE SEQUENCE [LARGE SCALE GENOMIC DNA]</scope>
    <source>
        <strain evidence="1">PR1</strain>
    </source>
</reference>
<dbReference type="EMBL" id="FLYE01000044">
    <property type="protein sequence ID" value="SCA57423.1"/>
    <property type="molecule type" value="Genomic_DNA"/>
</dbReference>
<dbReference type="AlphaFoldDB" id="A0A1C3RJL6"/>
<proteinExistence type="predicted"/>
<dbReference type="Proteomes" id="UP000231658">
    <property type="component" value="Unassembled WGS sequence"/>
</dbReference>
<gene>
    <name evidence="1" type="ORF">MTBPR1_50179</name>
</gene>
<evidence type="ECO:0000313" key="1">
    <source>
        <dbReference type="EMBL" id="SCA57423.1"/>
    </source>
</evidence>
<name>A0A1C3RJL6_9PROT</name>
<organism evidence="1 2">
    <name type="scientific">Candidatus Terasakiella magnetica</name>
    <dbReference type="NCBI Taxonomy" id="1867952"/>
    <lineage>
        <taxon>Bacteria</taxon>
        <taxon>Pseudomonadati</taxon>
        <taxon>Pseudomonadota</taxon>
        <taxon>Alphaproteobacteria</taxon>
        <taxon>Rhodospirillales</taxon>
        <taxon>Terasakiellaceae</taxon>
        <taxon>Terasakiella</taxon>
    </lineage>
</organism>
<keyword evidence="2" id="KW-1185">Reference proteome</keyword>
<sequence>MRTAPAVQQDQGWALTLDIKKKLIADIRWKHIFGLSRCFHVC</sequence>
<accession>A0A1C3RJL6</accession>
<evidence type="ECO:0000313" key="2">
    <source>
        <dbReference type="Proteomes" id="UP000231658"/>
    </source>
</evidence>